<dbReference type="InterPro" id="IPR036259">
    <property type="entry name" value="MFS_trans_sf"/>
</dbReference>
<dbReference type="PROSITE" id="PS50850">
    <property type="entry name" value="MFS"/>
    <property type="match status" value="1"/>
</dbReference>
<feature type="transmembrane region" description="Helical" evidence="10">
    <location>
        <begin position="137"/>
        <end position="159"/>
    </location>
</feature>
<dbReference type="Pfam" id="PF00083">
    <property type="entry name" value="Sugar_tr"/>
    <property type="match status" value="1"/>
</dbReference>
<feature type="transmembrane region" description="Helical" evidence="10">
    <location>
        <begin position="20"/>
        <end position="40"/>
    </location>
</feature>
<dbReference type="PROSITE" id="PS00216">
    <property type="entry name" value="SUGAR_TRANSPORT_1"/>
    <property type="match status" value="1"/>
</dbReference>
<dbReference type="AlphaFoldDB" id="A0AAV2DXM0"/>
<comment type="subcellular location">
    <subcellularLocation>
        <location evidence="1">Membrane</location>
        <topology evidence="1">Multi-pass membrane protein</topology>
    </subcellularLocation>
</comment>
<accession>A0AAV2DXM0</accession>
<sequence length="523" mass="57536">MVAGVGPNGGGGGDEYPGRFTGFVAVTCILGAMGGLIFGYDIGISGGVTSMAPFLKKFFPGVYHREINDRSHSQYCKFDDFTLTAFTSSLYVAAFFASLVASTVTKKFGRKWSMFLGGLIFLSGALLNMFASHVSMLIVGRILLGIGVGFSVQSVPLYVSEMAPHKYRGSLNIVFQLSITVGIFAANLVNYFTPRLTSVDGWRVSLGGACVPALIIMVSSFFLPNTPNSMLEQGKPKEAREMLRRIRGISDAEVEAEFRGIDEASAAARAVEHPWRNILLRRNRPYLVMSLLIPSFQQLTGINVVMFYAPVLFQSIGFKSDAALLSAVITGTVNVLATFVSIYGVDRWGRRFLFLEGGVQMIGSQVAIAALIGWKFGVTGDVTVLPAWYAWLVVGLICFYVAGYAWSWGPLGFVVPSEIFPLEIRSAGQSINVSMNMFFTFLIAQLFLTMLCHMKFGLFLFFACFLVGMSVFIYFFLPETKGVPIESVARVFRDHWYWRRFMVADDEDDKGGPCGKKFHSTAV</sequence>
<dbReference type="InterPro" id="IPR045262">
    <property type="entry name" value="STP/PLT_plant"/>
</dbReference>
<dbReference type="SUPFAM" id="SSF103473">
    <property type="entry name" value="MFS general substrate transporter"/>
    <property type="match status" value="1"/>
</dbReference>
<comment type="similarity">
    <text evidence="2 9">Belongs to the major facilitator superfamily. Sugar transporter (TC 2.A.1.1) family.</text>
</comment>
<evidence type="ECO:0000256" key="10">
    <source>
        <dbReference type="SAM" id="Phobius"/>
    </source>
</evidence>
<dbReference type="GO" id="GO:0015145">
    <property type="term" value="F:monosaccharide transmembrane transporter activity"/>
    <property type="evidence" value="ECO:0007669"/>
    <property type="project" value="InterPro"/>
</dbReference>
<dbReference type="CDD" id="cd17361">
    <property type="entry name" value="MFS_STP"/>
    <property type="match status" value="1"/>
</dbReference>
<feature type="transmembrane region" description="Helical" evidence="10">
    <location>
        <begin position="352"/>
        <end position="376"/>
    </location>
</feature>
<feature type="domain" description="Major facilitator superfamily (MFS) profile" evidence="11">
    <location>
        <begin position="27"/>
        <end position="481"/>
    </location>
</feature>
<feature type="transmembrane region" description="Helical" evidence="10">
    <location>
        <begin position="204"/>
        <end position="223"/>
    </location>
</feature>
<evidence type="ECO:0000256" key="8">
    <source>
        <dbReference type="ARBA" id="ARBA00023136"/>
    </source>
</evidence>
<evidence type="ECO:0000256" key="7">
    <source>
        <dbReference type="ARBA" id="ARBA00022989"/>
    </source>
</evidence>
<keyword evidence="5 10" id="KW-0812">Transmembrane</keyword>
<feature type="transmembrane region" description="Helical" evidence="10">
    <location>
        <begin position="323"/>
        <end position="345"/>
    </location>
</feature>
<name>A0AAV2DXM0_9ROSI</name>
<evidence type="ECO:0000256" key="5">
    <source>
        <dbReference type="ARBA" id="ARBA00022692"/>
    </source>
</evidence>
<gene>
    <name evidence="12" type="ORF">LTRI10_LOCUS19686</name>
</gene>
<keyword evidence="6" id="KW-0769">Symport</keyword>
<evidence type="ECO:0000256" key="9">
    <source>
        <dbReference type="RuleBase" id="RU003346"/>
    </source>
</evidence>
<dbReference type="FunFam" id="1.20.1250.20:FF:000002">
    <property type="entry name" value="Sugar transport protein 13"/>
    <property type="match status" value="1"/>
</dbReference>
<feature type="transmembrane region" description="Helical" evidence="10">
    <location>
        <begin position="430"/>
        <end position="450"/>
    </location>
</feature>
<evidence type="ECO:0000256" key="4">
    <source>
        <dbReference type="ARBA" id="ARBA00022597"/>
    </source>
</evidence>
<dbReference type="PANTHER" id="PTHR23500:SF567">
    <property type="entry name" value="SUGAR TRANSPORT PROTEIN 12-LIKE"/>
    <property type="match status" value="1"/>
</dbReference>
<dbReference type="PANTHER" id="PTHR23500">
    <property type="entry name" value="SOLUTE CARRIER FAMILY 2, FACILITATED GLUCOSE TRANSPORTER"/>
    <property type="match status" value="1"/>
</dbReference>
<feature type="transmembrane region" description="Helical" evidence="10">
    <location>
        <begin position="456"/>
        <end position="477"/>
    </location>
</feature>
<keyword evidence="13" id="KW-1185">Reference proteome</keyword>
<evidence type="ECO:0000313" key="12">
    <source>
        <dbReference type="EMBL" id="CAL1378080.1"/>
    </source>
</evidence>
<dbReference type="GO" id="GO:0016020">
    <property type="term" value="C:membrane"/>
    <property type="evidence" value="ECO:0007669"/>
    <property type="project" value="UniProtKB-SubCell"/>
</dbReference>
<evidence type="ECO:0000259" key="11">
    <source>
        <dbReference type="PROSITE" id="PS50850"/>
    </source>
</evidence>
<dbReference type="PRINTS" id="PR00171">
    <property type="entry name" value="SUGRTRNSPORT"/>
</dbReference>
<evidence type="ECO:0000256" key="3">
    <source>
        <dbReference type="ARBA" id="ARBA00022448"/>
    </source>
</evidence>
<feature type="transmembrane region" description="Helical" evidence="10">
    <location>
        <begin position="388"/>
        <end position="409"/>
    </location>
</feature>
<keyword evidence="4" id="KW-0762">Sugar transport</keyword>
<evidence type="ECO:0000256" key="1">
    <source>
        <dbReference type="ARBA" id="ARBA00004141"/>
    </source>
</evidence>
<dbReference type="InterPro" id="IPR005828">
    <property type="entry name" value="MFS_sugar_transport-like"/>
</dbReference>
<dbReference type="InterPro" id="IPR003663">
    <property type="entry name" value="Sugar/inositol_transpt"/>
</dbReference>
<evidence type="ECO:0000256" key="6">
    <source>
        <dbReference type="ARBA" id="ARBA00022847"/>
    </source>
</evidence>
<dbReference type="Proteomes" id="UP001497516">
    <property type="component" value="Chromosome 3"/>
</dbReference>
<dbReference type="NCBIfam" id="TIGR00879">
    <property type="entry name" value="SP"/>
    <property type="match status" value="1"/>
</dbReference>
<dbReference type="InterPro" id="IPR020846">
    <property type="entry name" value="MFS_dom"/>
</dbReference>
<keyword evidence="7 10" id="KW-1133">Transmembrane helix</keyword>
<reference evidence="12 13" key="1">
    <citation type="submission" date="2024-04" db="EMBL/GenBank/DDBJ databases">
        <authorList>
            <person name="Fracassetti M."/>
        </authorList>
    </citation>
    <scope>NUCLEOTIDE SEQUENCE [LARGE SCALE GENOMIC DNA]</scope>
</reference>
<evidence type="ECO:0000256" key="2">
    <source>
        <dbReference type="ARBA" id="ARBA00010992"/>
    </source>
</evidence>
<feature type="transmembrane region" description="Helical" evidence="10">
    <location>
        <begin position="171"/>
        <end position="192"/>
    </location>
</feature>
<protein>
    <recommendedName>
        <fullName evidence="11">Major facilitator superfamily (MFS) profile domain-containing protein</fullName>
    </recommendedName>
</protein>
<dbReference type="InterPro" id="IPR005829">
    <property type="entry name" value="Sugar_transporter_CS"/>
</dbReference>
<feature type="transmembrane region" description="Helical" evidence="10">
    <location>
        <begin position="112"/>
        <end position="131"/>
    </location>
</feature>
<feature type="transmembrane region" description="Helical" evidence="10">
    <location>
        <begin position="81"/>
        <end position="100"/>
    </location>
</feature>
<proteinExistence type="inferred from homology"/>
<dbReference type="PROSITE" id="PS00217">
    <property type="entry name" value="SUGAR_TRANSPORT_2"/>
    <property type="match status" value="1"/>
</dbReference>
<evidence type="ECO:0000313" key="13">
    <source>
        <dbReference type="Proteomes" id="UP001497516"/>
    </source>
</evidence>
<dbReference type="Gene3D" id="1.20.1250.20">
    <property type="entry name" value="MFS general substrate transporter like domains"/>
    <property type="match status" value="1"/>
</dbReference>
<dbReference type="EMBL" id="OZ034816">
    <property type="protein sequence ID" value="CAL1378080.1"/>
    <property type="molecule type" value="Genomic_DNA"/>
</dbReference>
<organism evidence="12 13">
    <name type="scientific">Linum trigynum</name>
    <dbReference type="NCBI Taxonomy" id="586398"/>
    <lineage>
        <taxon>Eukaryota</taxon>
        <taxon>Viridiplantae</taxon>
        <taxon>Streptophyta</taxon>
        <taxon>Embryophyta</taxon>
        <taxon>Tracheophyta</taxon>
        <taxon>Spermatophyta</taxon>
        <taxon>Magnoliopsida</taxon>
        <taxon>eudicotyledons</taxon>
        <taxon>Gunneridae</taxon>
        <taxon>Pentapetalae</taxon>
        <taxon>rosids</taxon>
        <taxon>fabids</taxon>
        <taxon>Malpighiales</taxon>
        <taxon>Linaceae</taxon>
        <taxon>Linum</taxon>
    </lineage>
</organism>
<dbReference type="GO" id="GO:0015293">
    <property type="term" value="F:symporter activity"/>
    <property type="evidence" value="ECO:0007669"/>
    <property type="project" value="UniProtKB-KW"/>
</dbReference>
<keyword evidence="3 9" id="KW-0813">Transport</keyword>
<dbReference type="InterPro" id="IPR044778">
    <property type="entry name" value="MFS_STP/MST-like_plant"/>
</dbReference>
<keyword evidence="8 10" id="KW-0472">Membrane</keyword>
<feature type="transmembrane region" description="Helical" evidence="10">
    <location>
        <begin position="286"/>
        <end position="311"/>
    </location>
</feature>